<dbReference type="PANTHER" id="PTHR20953:SF3">
    <property type="entry name" value="P-LOOP CONTAINING NUCLEOSIDE TRIPHOSPHATE HYDROLASES SUPERFAMILY PROTEIN"/>
    <property type="match status" value="1"/>
</dbReference>
<evidence type="ECO:0000256" key="1">
    <source>
        <dbReference type="ARBA" id="ARBA00022741"/>
    </source>
</evidence>
<accession>A0ABS2GP18</accession>
<evidence type="ECO:0000256" key="2">
    <source>
        <dbReference type="ARBA" id="ARBA00022840"/>
    </source>
</evidence>
<name>A0ABS2GP18_9FIRM</name>
<dbReference type="SMART" id="SM00382">
    <property type="entry name" value="AAA"/>
    <property type="match status" value="1"/>
</dbReference>
<sequence>MGTPNTREFDEVLRSLCSPWREELDRLEPGKKAMVSELRFRTGCPVSLTIRGEPWFMDQQGLLQKAPVRTARRPTQPEMDELVAALCDYSVHTHAQEIREGYISLPGGSRAGLCGQAVLSGGEIKGIEQVTSLNVRIAREIPGVAAPLMEAVLTMRYGMLIYGPPGSGKTTLLKDLIRQLTGGAHGYHTVAAADERGELHLEQTGLVTLDRLLGYPKHLAVTHAARTLAPEYIICDEISTEEEVRAMSYALGTGVKLIATVHAGSPEEFRERRITRELTKAGLFDWVAQLDSGRNPCNVLQLYSKKEAC</sequence>
<dbReference type="InterPro" id="IPR045735">
    <property type="entry name" value="Spore_III_AA_AAA+_ATPase"/>
</dbReference>
<dbReference type="CDD" id="cd00009">
    <property type="entry name" value="AAA"/>
    <property type="match status" value="1"/>
</dbReference>
<dbReference type="SUPFAM" id="SSF52540">
    <property type="entry name" value="P-loop containing nucleoside triphosphate hydrolases"/>
    <property type="match status" value="1"/>
</dbReference>
<comment type="caution">
    <text evidence="4">The sequence shown here is derived from an EMBL/GenBank/DDBJ whole genome shotgun (WGS) entry which is preliminary data.</text>
</comment>
<gene>
    <name evidence="4" type="primary">tadA</name>
    <name evidence="4" type="ORF">H9X81_07685</name>
</gene>
<dbReference type="PANTHER" id="PTHR20953">
    <property type="entry name" value="KINASE-RELATED"/>
    <property type="match status" value="1"/>
</dbReference>
<dbReference type="InterPro" id="IPR003593">
    <property type="entry name" value="AAA+_ATPase"/>
</dbReference>
<protein>
    <submittedName>
        <fullName evidence="4">Flp pilus assembly complex ATPase component TadA</fullName>
    </submittedName>
</protein>
<dbReference type="RefSeq" id="WP_204721047.1">
    <property type="nucleotide sequence ID" value="NZ_JACSNR010000007.1"/>
</dbReference>
<dbReference type="Pfam" id="PF19568">
    <property type="entry name" value="Spore_III_AA"/>
    <property type="match status" value="1"/>
</dbReference>
<dbReference type="Proteomes" id="UP000724149">
    <property type="component" value="Unassembled WGS sequence"/>
</dbReference>
<keyword evidence="1" id="KW-0547">Nucleotide-binding</keyword>
<dbReference type="Gene3D" id="3.40.50.300">
    <property type="entry name" value="P-loop containing nucleotide triphosphate hydrolases"/>
    <property type="match status" value="1"/>
</dbReference>
<evidence type="ECO:0000313" key="5">
    <source>
        <dbReference type="Proteomes" id="UP000724149"/>
    </source>
</evidence>
<evidence type="ECO:0000313" key="4">
    <source>
        <dbReference type="EMBL" id="MBM6923568.1"/>
    </source>
</evidence>
<dbReference type="EMBL" id="JACSNR010000007">
    <property type="protein sequence ID" value="MBM6923568.1"/>
    <property type="molecule type" value="Genomic_DNA"/>
</dbReference>
<feature type="domain" description="AAA+ ATPase" evidence="3">
    <location>
        <begin position="155"/>
        <end position="285"/>
    </location>
</feature>
<dbReference type="InterPro" id="IPR027417">
    <property type="entry name" value="P-loop_NTPase"/>
</dbReference>
<organism evidence="4 5">
    <name type="scientific">Hydrogenoanaerobacterium saccharovorans</name>
    <dbReference type="NCBI Taxonomy" id="474960"/>
    <lineage>
        <taxon>Bacteria</taxon>
        <taxon>Bacillati</taxon>
        <taxon>Bacillota</taxon>
        <taxon>Clostridia</taxon>
        <taxon>Eubacteriales</taxon>
        <taxon>Oscillospiraceae</taxon>
        <taxon>Hydrogenoanaerobacterium</taxon>
    </lineage>
</organism>
<reference evidence="4 5" key="1">
    <citation type="journal article" date="2021" name="Sci. Rep.">
        <title>The distribution of antibiotic resistance genes in chicken gut microbiota commensals.</title>
        <authorList>
            <person name="Juricova H."/>
            <person name="Matiasovicova J."/>
            <person name="Kubasova T."/>
            <person name="Cejkova D."/>
            <person name="Rychlik I."/>
        </authorList>
    </citation>
    <scope>NUCLEOTIDE SEQUENCE [LARGE SCALE GENOMIC DNA]</scope>
    <source>
        <strain evidence="4 5">An564</strain>
    </source>
</reference>
<evidence type="ECO:0000259" key="3">
    <source>
        <dbReference type="SMART" id="SM00382"/>
    </source>
</evidence>
<keyword evidence="5" id="KW-1185">Reference proteome</keyword>
<keyword evidence="2" id="KW-0067">ATP-binding</keyword>
<proteinExistence type="predicted"/>